<evidence type="ECO:0000313" key="2">
    <source>
        <dbReference type="Proteomes" id="UP000178429"/>
    </source>
</evidence>
<proteinExistence type="predicted"/>
<gene>
    <name evidence="1" type="ORF">A2975_01190</name>
</gene>
<accession>A0A1F8C3K2</accession>
<sequence>MTSKQILEKIKSKGYWRILFEPLGDSTIKPLSRCRDLVVNNSVELRGWDYPHIPKRKGEDTALEPGDSFWQAWLDWTDYAHYEFWRFYQSGQFIHYLAIPQDWKEGVVYKNLWENDRSLESGEFLGVLGTVYLFTEIFLFASKLAAEGVYKDGLKITISLNNTENRKLFVDSHGRTPFFSEKKTAAEKIEYSEIYSNEDLIAKSKQFARDFILYFFERFDWQPNPEMIEGDQDKLLNRQI</sequence>
<comment type="caution">
    <text evidence="1">The sequence shown here is derived from an EMBL/GenBank/DDBJ whole genome shotgun (WGS) entry which is preliminary data.</text>
</comment>
<protein>
    <submittedName>
        <fullName evidence="1">Uncharacterized protein</fullName>
    </submittedName>
</protein>
<name>A0A1F8C3K2_9BACT</name>
<dbReference type="EMBL" id="MGHL01000001">
    <property type="protein sequence ID" value="OGM70872.1"/>
    <property type="molecule type" value="Genomic_DNA"/>
</dbReference>
<evidence type="ECO:0000313" key="1">
    <source>
        <dbReference type="EMBL" id="OGM70872.1"/>
    </source>
</evidence>
<dbReference type="STRING" id="1802525.A2975_01190"/>
<dbReference type="AlphaFoldDB" id="A0A1F8C3K2"/>
<reference evidence="1 2" key="1">
    <citation type="journal article" date="2016" name="Nat. Commun.">
        <title>Thousands of microbial genomes shed light on interconnected biogeochemical processes in an aquifer system.</title>
        <authorList>
            <person name="Anantharaman K."/>
            <person name="Brown C.T."/>
            <person name="Hug L.A."/>
            <person name="Sharon I."/>
            <person name="Castelle C.J."/>
            <person name="Probst A.J."/>
            <person name="Thomas B.C."/>
            <person name="Singh A."/>
            <person name="Wilkins M.J."/>
            <person name="Karaoz U."/>
            <person name="Brodie E.L."/>
            <person name="Williams K.H."/>
            <person name="Hubbard S.S."/>
            <person name="Banfield J.F."/>
        </authorList>
    </citation>
    <scope>NUCLEOTIDE SEQUENCE [LARGE SCALE GENOMIC DNA]</scope>
</reference>
<organism evidence="1 2">
    <name type="scientific">Candidatus Woesebacteria bacterium RIFCSPLOWO2_01_FULL_44_14</name>
    <dbReference type="NCBI Taxonomy" id="1802525"/>
    <lineage>
        <taxon>Bacteria</taxon>
        <taxon>Candidatus Woeseibacteriota</taxon>
    </lineage>
</organism>
<dbReference type="Proteomes" id="UP000178429">
    <property type="component" value="Unassembled WGS sequence"/>
</dbReference>